<sequence>MDNSNKIILDLCGGSGSWSRPYKEAGYDVRLITLPEHDVRTYQPPEGVYGILAAPPCTEFSVLNCIAEARERKPEVGMVVVTACLRIIAQCKPVWWAMENPVGYLREYMGKPTLTFQPWEYGDPWTKRTDIWGSFTPPEKLYNSWEDVPDKLPLYARPGRGKPNFAYLHKSAQALIPQLAWAAPKTDADFRAITPPGFAQAFYRANR</sequence>
<organism evidence="1">
    <name type="scientific">uncultured Eubacteriales bacterium</name>
    <dbReference type="NCBI Taxonomy" id="172733"/>
    <lineage>
        <taxon>Bacteria</taxon>
        <taxon>Bacillati</taxon>
        <taxon>Bacillota</taxon>
        <taxon>Clostridia</taxon>
        <taxon>Eubacteriales</taxon>
        <taxon>environmental samples</taxon>
    </lineage>
</organism>
<name>A0A212JT33_9FIRM</name>
<accession>A0A212JT33</accession>
<dbReference type="SUPFAM" id="SSF53335">
    <property type="entry name" value="S-adenosyl-L-methionine-dependent methyltransferases"/>
    <property type="match status" value="1"/>
</dbReference>
<evidence type="ECO:0000313" key="1">
    <source>
        <dbReference type="EMBL" id="SBW02518.1"/>
    </source>
</evidence>
<reference evidence="1" key="1">
    <citation type="submission" date="2016-04" db="EMBL/GenBank/DDBJ databases">
        <authorList>
            <person name="Evans L.H."/>
            <person name="Alamgir A."/>
            <person name="Owens N."/>
            <person name="Weber N.D."/>
            <person name="Virtaneva K."/>
            <person name="Barbian K."/>
            <person name="Babar A."/>
            <person name="Rosenke K."/>
        </authorList>
    </citation>
    <scope>NUCLEOTIDE SEQUENCE</scope>
    <source>
        <strain evidence="1">86</strain>
    </source>
</reference>
<protein>
    <submittedName>
        <fullName evidence="1">Uncharacterized protein</fullName>
    </submittedName>
</protein>
<dbReference type="AlphaFoldDB" id="A0A212JT33"/>
<proteinExistence type="predicted"/>
<gene>
    <name evidence="1" type="ORF">KL86CLO1_11659</name>
</gene>
<dbReference type="InterPro" id="IPR029063">
    <property type="entry name" value="SAM-dependent_MTases_sf"/>
</dbReference>
<dbReference type="Gene3D" id="3.40.50.150">
    <property type="entry name" value="Vaccinia Virus protein VP39"/>
    <property type="match status" value="1"/>
</dbReference>
<dbReference type="EMBL" id="FLUN01000001">
    <property type="protein sequence ID" value="SBW02518.1"/>
    <property type="molecule type" value="Genomic_DNA"/>
</dbReference>